<dbReference type="OrthoDB" id="342531at2759"/>
<protein>
    <recommendedName>
        <fullName evidence="7">DNA polymerase V</fullName>
    </recommendedName>
</protein>
<keyword evidence="6" id="KW-1185">Reference proteome</keyword>
<dbReference type="EMBL" id="KZ110593">
    <property type="protein sequence ID" value="OSX64755.1"/>
    <property type="molecule type" value="Genomic_DNA"/>
</dbReference>
<dbReference type="SUPFAM" id="SSF48371">
    <property type="entry name" value="ARM repeat"/>
    <property type="match status" value="1"/>
</dbReference>
<feature type="region of interest" description="Disordered" evidence="4">
    <location>
        <begin position="736"/>
        <end position="814"/>
    </location>
</feature>
<name>A0A1X6N7Z5_9APHY</name>
<dbReference type="STRING" id="670580.A0A1X6N7Z5"/>
<dbReference type="Proteomes" id="UP000194127">
    <property type="component" value="Unassembled WGS sequence"/>
</dbReference>
<evidence type="ECO:0000313" key="5">
    <source>
        <dbReference type="EMBL" id="OSX64755.1"/>
    </source>
</evidence>
<dbReference type="PANTHER" id="PTHR13213">
    <property type="entry name" value="MYB-BINDING PROTEIN 1A FAMILY MEMBER"/>
    <property type="match status" value="1"/>
</dbReference>
<evidence type="ECO:0000256" key="1">
    <source>
        <dbReference type="ARBA" id="ARBA00004123"/>
    </source>
</evidence>
<dbReference type="PANTHER" id="PTHR13213:SF2">
    <property type="entry name" value="MYB-BINDING PROTEIN 1A"/>
    <property type="match status" value="1"/>
</dbReference>
<feature type="compositionally biased region" description="Basic and acidic residues" evidence="4">
    <location>
        <begin position="786"/>
        <end position="795"/>
    </location>
</feature>
<dbReference type="GO" id="GO:0006355">
    <property type="term" value="P:regulation of DNA-templated transcription"/>
    <property type="evidence" value="ECO:0007669"/>
    <property type="project" value="InterPro"/>
</dbReference>
<proteinExistence type="inferred from homology"/>
<keyword evidence="3" id="KW-0539">Nucleus</keyword>
<dbReference type="InterPro" id="IPR016024">
    <property type="entry name" value="ARM-type_fold"/>
</dbReference>
<comment type="subcellular location">
    <subcellularLocation>
        <location evidence="1">Nucleus</location>
    </subcellularLocation>
</comment>
<dbReference type="GeneID" id="36329497"/>
<evidence type="ECO:0000256" key="2">
    <source>
        <dbReference type="ARBA" id="ARBA00006809"/>
    </source>
</evidence>
<comment type="similarity">
    <text evidence="2">Belongs to the MYBBP1A family.</text>
</comment>
<reference evidence="5 6" key="1">
    <citation type="submission" date="2017-04" db="EMBL/GenBank/DDBJ databases">
        <title>Genome Sequence of the Model Brown-Rot Fungus Postia placenta SB12.</title>
        <authorList>
            <consortium name="DOE Joint Genome Institute"/>
            <person name="Gaskell J."/>
            <person name="Kersten P."/>
            <person name="Larrondo L.F."/>
            <person name="Canessa P."/>
            <person name="Martinez D."/>
            <person name="Hibbett D."/>
            <person name="Schmoll M."/>
            <person name="Kubicek C.P."/>
            <person name="Martinez A.T."/>
            <person name="Yadav J."/>
            <person name="Master E."/>
            <person name="Magnuson J.K."/>
            <person name="James T."/>
            <person name="Yaver D."/>
            <person name="Berka R."/>
            <person name="Labutti K."/>
            <person name="Lipzen A."/>
            <person name="Aerts A."/>
            <person name="Barry K."/>
            <person name="Henrissat B."/>
            <person name="Blanchette R."/>
            <person name="Grigoriev I."/>
            <person name="Cullen D."/>
        </authorList>
    </citation>
    <scope>NUCLEOTIDE SEQUENCE [LARGE SCALE GENOMIC DNA]</scope>
    <source>
        <strain evidence="5 6">MAD-698-R-SB12</strain>
    </source>
</reference>
<evidence type="ECO:0000256" key="4">
    <source>
        <dbReference type="SAM" id="MobiDB-lite"/>
    </source>
</evidence>
<evidence type="ECO:0000256" key="3">
    <source>
        <dbReference type="ARBA" id="ARBA00023242"/>
    </source>
</evidence>
<dbReference type="GO" id="GO:0005730">
    <property type="term" value="C:nucleolus"/>
    <property type="evidence" value="ECO:0007669"/>
    <property type="project" value="InterPro"/>
</dbReference>
<gene>
    <name evidence="5" type="ORF">POSPLADRAFT_1135141</name>
</gene>
<organism evidence="5 6">
    <name type="scientific">Postia placenta MAD-698-R-SB12</name>
    <dbReference type="NCBI Taxonomy" id="670580"/>
    <lineage>
        <taxon>Eukaryota</taxon>
        <taxon>Fungi</taxon>
        <taxon>Dikarya</taxon>
        <taxon>Basidiomycota</taxon>
        <taxon>Agaricomycotina</taxon>
        <taxon>Agaricomycetes</taxon>
        <taxon>Polyporales</taxon>
        <taxon>Adustoporiaceae</taxon>
        <taxon>Rhodonia</taxon>
    </lineage>
</organism>
<dbReference type="Pfam" id="PF04931">
    <property type="entry name" value="DNA_pol_phi"/>
    <property type="match status" value="1"/>
</dbReference>
<evidence type="ECO:0000313" key="6">
    <source>
        <dbReference type="Proteomes" id="UP000194127"/>
    </source>
</evidence>
<dbReference type="RefSeq" id="XP_024341549.1">
    <property type="nucleotide sequence ID" value="XM_024484548.1"/>
</dbReference>
<dbReference type="GO" id="GO:0000182">
    <property type="term" value="F:rDNA binding"/>
    <property type="evidence" value="ECO:0007669"/>
    <property type="project" value="TreeGrafter"/>
</dbReference>
<accession>A0A1X6N7Z5</accession>
<feature type="compositionally biased region" description="Acidic residues" evidence="4">
    <location>
        <begin position="741"/>
        <end position="785"/>
    </location>
</feature>
<dbReference type="InterPro" id="IPR007015">
    <property type="entry name" value="DNA_pol_V/MYBBP1A"/>
</dbReference>
<sequence>MSTTLPLFWDLSSTKKTARIEASIKLTGALEHFQAQFTPKPEGAQAETAARSGDGLDVLNAQDVSYSIRRLVRGLSSPRESSRLGFAVALTELLSRINTVTCAQIVALIVDSSKTQGSMTGQEERDAHFACLFGLTSVIQSGLLLRNTPLPTSASSSTLASSLSSFKDVLTHLFALGEKKSWLRESAWWAIGLAVDSLGSSDVAWKEEAVDAVFLALFSERKYWTPEKVALALKLQKRFPTRDWKKLLTPTFKHTDLLSTGNLTTIARILKEAASDEESKPDLSQTGMWKPQVHFVWDVLLDEVLSESNTGPDAKCSFPEFFRITVDESLFASTASPERKYWGFQIFRKALPRVASSDLPLLFTKNFMRSWINHLSNSDRYLHKIARQVATDIQSVVKNNSTLGFTLILQLTGGHGSRQFDRLTKTKTVETILTSMDTGGIENYINYLLEQINDESALADIQALNGRRAWILDQLSALIRNGAIPKSDGWVQLVLDWLVVHGLFVAKKKSDKSPIKALHRIPSPPFSDDLRKACRERLLSCLAELTGQLTVVKEDDNKTLKMPAVASDGEFWIERVLSTIDQLEKDTKHVSPLDDVDEEELELRQKSRQIAERLRSITDSRAESAKGARLLLSATLLHHYCSDEDVDSAVLEVSTRMFPAVEKKNKKSKKSTSNAADNAESQAAEPVDVLVDNVIGFLEQATSYMRAVANQVFSLLSGAVQESTIDLILTQLERRDPTEGIADEEDEEMEDDEKSASESDDDDSGDASEENEDEDDEEVDEEEDAELRRKIEEALRVNGVEATDGNSEDESDEDLMDDDQMLAIDEQLAAVFRARANERKTGKDVDAQREATHFKNRVLDLVDTFLKKQPTSPLVAKTILPLVDLVVSTGSDEKQLADKASGILRSRIGKSKEAPVNLDKERAKEVLEELHSRARKTPSSDVLATFAQCSVYLSRALHHEGEEEAVLAAYRASLADFVTRKASKLNTGFFLEFVRRHADIAWGLRDDLTSIAGKAVNPYRQCQAFQILHTLFMSLLVPASRKAEFVEFIPTLRRTLQDVISGACDASSAYQTPQVKDLFKLALAAIRLSKRVAPEELSKMWESSTWSALAAKLANSDRFRSAQGLQSTCKQITNLTANDIKAVDNTPAKRKANVLGEEEDQVATLKTAKRKKVKKSKIQAS</sequence>
<dbReference type="AlphaFoldDB" id="A0A1X6N7Z5"/>
<feature type="region of interest" description="Disordered" evidence="4">
    <location>
        <begin position="662"/>
        <end position="683"/>
    </location>
</feature>
<evidence type="ECO:0008006" key="7">
    <source>
        <dbReference type="Google" id="ProtNLM"/>
    </source>
</evidence>